<comment type="similarity">
    <text evidence="5">Belongs to the class-II pyridoxal-phosphate-dependent aminotransferase family. MalY/PatB cystathionine beta-lyase subfamily.</text>
</comment>
<dbReference type="PANTHER" id="PTHR43525:SF1">
    <property type="entry name" value="PROTEIN MALY"/>
    <property type="match status" value="1"/>
</dbReference>
<keyword evidence="8" id="KW-1185">Reference proteome</keyword>
<keyword evidence="7" id="KW-0808">Transferase</keyword>
<keyword evidence="7" id="KW-0032">Aminotransferase</keyword>
<dbReference type="PANTHER" id="PTHR43525">
    <property type="entry name" value="PROTEIN MALY"/>
    <property type="match status" value="1"/>
</dbReference>
<evidence type="ECO:0000256" key="1">
    <source>
        <dbReference type="ARBA" id="ARBA00001933"/>
    </source>
</evidence>
<dbReference type="SUPFAM" id="SSF53383">
    <property type="entry name" value="PLP-dependent transferases"/>
    <property type="match status" value="1"/>
</dbReference>
<dbReference type="CDD" id="cd00609">
    <property type="entry name" value="AAT_like"/>
    <property type="match status" value="1"/>
</dbReference>
<dbReference type="GO" id="GO:0008483">
    <property type="term" value="F:transaminase activity"/>
    <property type="evidence" value="ECO:0007669"/>
    <property type="project" value="UniProtKB-KW"/>
</dbReference>
<keyword evidence="3" id="KW-0663">Pyridoxal phosphate</keyword>
<dbReference type="InterPro" id="IPR015422">
    <property type="entry name" value="PyrdxlP-dep_Trfase_small"/>
</dbReference>
<organism evidence="7 8">
    <name type="scientific">Amedibacillus hominis</name>
    <dbReference type="NCBI Taxonomy" id="2897776"/>
    <lineage>
        <taxon>Bacteria</taxon>
        <taxon>Bacillati</taxon>
        <taxon>Bacillota</taxon>
        <taxon>Erysipelotrichia</taxon>
        <taxon>Erysipelotrichales</taxon>
        <taxon>Erysipelotrichaceae</taxon>
        <taxon>Amedibacillus</taxon>
    </lineage>
</organism>
<dbReference type="EC" id="4.4.1.13" evidence="2"/>
<dbReference type="Proteomes" id="UP001202402">
    <property type="component" value="Unassembled WGS sequence"/>
</dbReference>
<dbReference type="InterPro" id="IPR015421">
    <property type="entry name" value="PyrdxlP-dep_Trfase_major"/>
</dbReference>
<gene>
    <name evidence="7" type="ORF">LQE99_06775</name>
</gene>
<feature type="domain" description="Aminotransferase class I/classII large" evidence="6">
    <location>
        <begin position="31"/>
        <end position="385"/>
    </location>
</feature>
<evidence type="ECO:0000256" key="2">
    <source>
        <dbReference type="ARBA" id="ARBA00012224"/>
    </source>
</evidence>
<dbReference type="NCBIfam" id="TIGR04350">
    <property type="entry name" value="C_S_lyase_PatB"/>
    <property type="match status" value="1"/>
</dbReference>
<evidence type="ECO:0000313" key="7">
    <source>
        <dbReference type="EMBL" id="MCH4284832.1"/>
    </source>
</evidence>
<dbReference type="InterPro" id="IPR004839">
    <property type="entry name" value="Aminotransferase_I/II_large"/>
</dbReference>
<protein>
    <recommendedName>
        <fullName evidence="2">cysteine-S-conjugate beta-lyase</fullName>
        <ecNumber evidence="2">4.4.1.13</ecNumber>
    </recommendedName>
</protein>
<evidence type="ECO:0000313" key="8">
    <source>
        <dbReference type="Proteomes" id="UP001202402"/>
    </source>
</evidence>
<proteinExistence type="inferred from homology"/>
<comment type="cofactor">
    <cofactor evidence="1">
        <name>pyridoxal 5'-phosphate</name>
        <dbReference type="ChEBI" id="CHEBI:597326"/>
    </cofactor>
</comment>
<evidence type="ECO:0000256" key="3">
    <source>
        <dbReference type="ARBA" id="ARBA00022898"/>
    </source>
</evidence>
<dbReference type="EMBL" id="JAKVPQ010000004">
    <property type="protein sequence ID" value="MCH4284832.1"/>
    <property type="molecule type" value="Genomic_DNA"/>
</dbReference>
<dbReference type="Gene3D" id="3.90.1150.10">
    <property type="entry name" value="Aspartate Aminotransferase, domain 1"/>
    <property type="match status" value="1"/>
</dbReference>
<dbReference type="InterPro" id="IPR051798">
    <property type="entry name" value="Class-II_PLP-Dep_Aminotrans"/>
</dbReference>
<keyword evidence="4" id="KW-0456">Lyase</keyword>
<dbReference type="RefSeq" id="WP_117452718.1">
    <property type="nucleotide sequence ID" value="NZ_JAKVPQ010000004.1"/>
</dbReference>
<name>A0ABS9R597_9FIRM</name>
<dbReference type="InterPro" id="IPR015424">
    <property type="entry name" value="PyrdxlP-dep_Trfase"/>
</dbReference>
<dbReference type="Pfam" id="PF00155">
    <property type="entry name" value="Aminotran_1_2"/>
    <property type="match status" value="1"/>
</dbReference>
<sequence>MKYHFDELINRKNTGCVKWDKAFPACDKDILPLWVADMDFPCAEAIQQALKEKVDEQIYGYNTGFTPAYRQAVCGWFSKRFDWEIDPDTIFYAGGVVPAIAYLLEIMSEEGDGVIISTPVYYPFRKKIEATKRVVVENPLINEHGMYRIDFDDLEAKMARNDVKGMILCSPHNPVGRIWTKEELLKIVTLAKKYDKWIISDEIHCDLVQKDYEHQPLLKLAPEAKDRIVVCTAPSKSFNLAGLQNSNIIICNEKWQKKWTSYVMERLSLNGPNSFAIAATIAAYTKEDSEQWLADVNAYVDENDAFARACIQQYLPEAIISPRQGTYLLWVDVRAYCEDEKQLEETMLKEGLILDEGYLFGEAGKGFERINLACPRSIVETCVKRLCDALHK</sequence>
<comment type="caution">
    <text evidence="7">The sequence shown here is derived from an EMBL/GenBank/DDBJ whole genome shotgun (WGS) entry which is preliminary data.</text>
</comment>
<evidence type="ECO:0000259" key="6">
    <source>
        <dbReference type="Pfam" id="PF00155"/>
    </source>
</evidence>
<accession>A0ABS9R597</accession>
<dbReference type="Gene3D" id="3.40.640.10">
    <property type="entry name" value="Type I PLP-dependent aspartate aminotransferase-like (Major domain)"/>
    <property type="match status" value="1"/>
</dbReference>
<evidence type="ECO:0000256" key="5">
    <source>
        <dbReference type="ARBA" id="ARBA00037974"/>
    </source>
</evidence>
<evidence type="ECO:0000256" key="4">
    <source>
        <dbReference type="ARBA" id="ARBA00023239"/>
    </source>
</evidence>
<reference evidence="7 8" key="1">
    <citation type="submission" date="2022-02" db="EMBL/GenBank/DDBJ databases">
        <title>Genome of Erysipelotrichaceae sp. nov. NSJ-176 isolated from human feces.</title>
        <authorList>
            <person name="Abdugheni R."/>
        </authorList>
    </citation>
    <scope>NUCLEOTIDE SEQUENCE [LARGE SCALE GENOMIC DNA]</scope>
    <source>
        <strain evidence="7 8">NSJ-176</strain>
    </source>
</reference>
<dbReference type="InterPro" id="IPR027619">
    <property type="entry name" value="C-S_lyase_PatB-like"/>
</dbReference>